<sequence>MDYENVIQLTSQAMLLCLLVSLPVVLVAAGVGLLVSFVQAITSLQDATIGQAAKLIAVTVTLLLAAPWGAAAVFEFAQSVFKTAVA</sequence>
<comment type="subcellular location">
    <subcellularLocation>
        <location evidence="1">Cell membrane</location>
        <topology evidence="1">Multi-pass membrane protein</topology>
    </subcellularLocation>
</comment>
<reference evidence="9 10" key="1">
    <citation type="submission" date="2015-05" db="EMBL/GenBank/DDBJ databases">
        <authorList>
            <person name="Tang B."/>
            <person name="Yu Y."/>
        </authorList>
    </citation>
    <scope>NUCLEOTIDE SEQUENCE [LARGE SCALE GENOMIC DNA]</scope>
    <source>
        <strain evidence="9 10">DSM 7029</strain>
    </source>
</reference>
<evidence type="ECO:0000313" key="9">
    <source>
        <dbReference type="EMBL" id="AKJ27813.1"/>
    </source>
</evidence>
<dbReference type="RefSeq" id="WP_047193815.1">
    <property type="nucleotide sequence ID" value="NZ_CP011371.1"/>
</dbReference>
<evidence type="ECO:0000256" key="1">
    <source>
        <dbReference type="ARBA" id="ARBA00004651"/>
    </source>
</evidence>
<dbReference type="Proteomes" id="UP000035352">
    <property type="component" value="Chromosome"/>
</dbReference>
<dbReference type="STRING" id="413882.AAW51_1122"/>
<evidence type="ECO:0000256" key="3">
    <source>
        <dbReference type="ARBA" id="ARBA00022475"/>
    </source>
</evidence>
<feature type="transmembrane region" description="Helical" evidence="8">
    <location>
        <begin position="12"/>
        <end position="35"/>
    </location>
</feature>
<dbReference type="NCBIfam" id="TIGR01403">
    <property type="entry name" value="fliQ_rel_III"/>
    <property type="match status" value="1"/>
</dbReference>
<protein>
    <submittedName>
        <fullName evidence="9">Aldolase</fullName>
    </submittedName>
</protein>
<proteinExistence type="inferred from homology"/>
<accession>A0A0G3BIM2</accession>
<evidence type="ECO:0000256" key="2">
    <source>
        <dbReference type="ARBA" id="ARBA00006156"/>
    </source>
</evidence>
<evidence type="ECO:0000313" key="10">
    <source>
        <dbReference type="Proteomes" id="UP000035352"/>
    </source>
</evidence>
<name>A0A0G3BIM2_9BURK</name>
<evidence type="ECO:0000256" key="6">
    <source>
        <dbReference type="ARBA" id="ARBA00023026"/>
    </source>
</evidence>
<dbReference type="PANTHER" id="PTHR34040:SF7">
    <property type="entry name" value="SURFACE PRESENTATION OF ANTIGENS PROTEIN SPAQ"/>
    <property type="match status" value="1"/>
</dbReference>
<keyword evidence="3" id="KW-1003">Cell membrane</keyword>
<dbReference type="InterPro" id="IPR006306">
    <property type="entry name" value="T3SS_HrpO"/>
</dbReference>
<keyword evidence="6" id="KW-0843">Virulence</keyword>
<dbReference type="EMBL" id="CP011371">
    <property type="protein sequence ID" value="AKJ27813.1"/>
    <property type="molecule type" value="Genomic_DNA"/>
</dbReference>
<comment type="similarity">
    <text evidence="2">Belongs to the FliQ/MopD/SpaQ family.</text>
</comment>
<keyword evidence="5 8" id="KW-1133">Transmembrane helix</keyword>
<keyword evidence="4 8" id="KW-0812">Transmembrane</keyword>
<keyword evidence="7 8" id="KW-0472">Membrane</keyword>
<dbReference type="InterPro" id="IPR002191">
    <property type="entry name" value="Bac_export_3"/>
</dbReference>
<dbReference type="AlphaFoldDB" id="A0A0G3BIM2"/>
<dbReference type="PANTHER" id="PTHR34040">
    <property type="entry name" value="FLAGELLAR BIOSYNTHETIC PROTEIN FLIQ"/>
    <property type="match status" value="1"/>
</dbReference>
<dbReference type="GO" id="GO:0009306">
    <property type="term" value="P:protein secretion"/>
    <property type="evidence" value="ECO:0007669"/>
    <property type="project" value="InterPro"/>
</dbReference>
<gene>
    <name evidence="9" type="ORF">AAW51_1122</name>
</gene>
<dbReference type="GO" id="GO:0005886">
    <property type="term" value="C:plasma membrane"/>
    <property type="evidence" value="ECO:0007669"/>
    <property type="project" value="UniProtKB-SubCell"/>
</dbReference>
<dbReference type="PRINTS" id="PR00952">
    <property type="entry name" value="TYPE3IMQPROT"/>
</dbReference>
<evidence type="ECO:0000256" key="8">
    <source>
        <dbReference type="SAM" id="Phobius"/>
    </source>
</evidence>
<dbReference type="KEGG" id="pbh:AAW51_1122"/>
<feature type="transmembrane region" description="Helical" evidence="8">
    <location>
        <begin position="55"/>
        <end position="74"/>
    </location>
</feature>
<evidence type="ECO:0000256" key="5">
    <source>
        <dbReference type="ARBA" id="ARBA00022989"/>
    </source>
</evidence>
<evidence type="ECO:0000256" key="7">
    <source>
        <dbReference type="ARBA" id="ARBA00023136"/>
    </source>
</evidence>
<evidence type="ECO:0000256" key="4">
    <source>
        <dbReference type="ARBA" id="ARBA00022692"/>
    </source>
</evidence>
<dbReference type="Pfam" id="PF01313">
    <property type="entry name" value="Bac_export_3"/>
    <property type="match status" value="1"/>
</dbReference>
<keyword evidence="10" id="KW-1185">Reference proteome</keyword>
<organism evidence="9 10">
    <name type="scientific">Caldimonas brevitalea</name>
    <dbReference type="NCBI Taxonomy" id="413882"/>
    <lineage>
        <taxon>Bacteria</taxon>
        <taxon>Pseudomonadati</taxon>
        <taxon>Pseudomonadota</taxon>
        <taxon>Betaproteobacteria</taxon>
        <taxon>Burkholderiales</taxon>
        <taxon>Sphaerotilaceae</taxon>
        <taxon>Caldimonas</taxon>
    </lineage>
</organism>